<evidence type="ECO:0000313" key="1">
    <source>
        <dbReference type="EMBL" id="VAW41015.1"/>
    </source>
</evidence>
<reference evidence="1" key="1">
    <citation type="submission" date="2018-06" db="EMBL/GenBank/DDBJ databases">
        <authorList>
            <person name="Zhirakovskaya E."/>
        </authorList>
    </citation>
    <scope>NUCLEOTIDE SEQUENCE</scope>
</reference>
<name>A0A3B0VBS4_9ZZZZ</name>
<protein>
    <submittedName>
        <fullName evidence="1">Uncharacterized protein</fullName>
    </submittedName>
</protein>
<accession>A0A3B0VBS4</accession>
<organism evidence="1">
    <name type="scientific">hydrothermal vent metagenome</name>
    <dbReference type="NCBI Taxonomy" id="652676"/>
    <lineage>
        <taxon>unclassified sequences</taxon>
        <taxon>metagenomes</taxon>
        <taxon>ecological metagenomes</taxon>
    </lineage>
</organism>
<dbReference type="EMBL" id="UOEU01000822">
    <property type="protein sequence ID" value="VAW41015.1"/>
    <property type="molecule type" value="Genomic_DNA"/>
</dbReference>
<sequence>MIHLFSLGEAAWGAFHDAHVLKELDFQPNLVGMIVVIDRESVLYLLERKAQEGDNSVGSFGQFYFSWLEKQRLPYVIAAAGCQGSKAKLEQLRTALKLSSNIPMIPGPSLWKSNNLLFDTEHANKVLSALNDILKIGDLGDPDTDDL</sequence>
<gene>
    <name evidence="1" type="ORF">MNBD_CHLOROFLEXI01-2648</name>
</gene>
<proteinExistence type="predicted"/>
<dbReference type="AlphaFoldDB" id="A0A3B0VBS4"/>